<evidence type="ECO:0000313" key="1">
    <source>
        <dbReference type="EMBL" id="KAA6348187.1"/>
    </source>
</evidence>
<organism evidence="1">
    <name type="scientific">termite gut metagenome</name>
    <dbReference type="NCBI Taxonomy" id="433724"/>
    <lineage>
        <taxon>unclassified sequences</taxon>
        <taxon>metagenomes</taxon>
        <taxon>organismal metagenomes</taxon>
    </lineage>
</organism>
<comment type="caution">
    <text evidence="1">The sequence shown here is derived from an EMBL/GenBank/DDBJ whole genome shotgun (WGS) entry which is preliminary data.</text>
</comment>
<evidence type="ECO:0008006" key="2">
    <source>
        <dbReference type="Google" id="ProtNLM"/>
    </source>
</evidence>
<accession>A0A5J4SQ99</accession>
<gene>
    <name evidence="1" type="ORF">EZS27_004393</name>
</gene>
<proteinExistence type="predicted"/>
<protein>
    <recommendedName>
        <fullName evidence="2">DUF5119 domain-containing protein</fullName>
    </recommendedName>
</protein>
<name>A0A5J4SQ99_9ZZZZ</name>
<dbReference type="EMBL" id="SNRY01000075">
    <property type="protein sequence ID" value="KAA6348187.1"/>
    <property type="molecule type" value="Genomic_DNA"/>
</dbReference>
<dbReference type="AlphaFoldDB" id="A0A5J4SQ99"/>
<sequence>MKSNISKEEGFMSINKWLLFLLYIMGVCVACTKENVVQREEGEITIVPVWENFTSSFRPNEIKYYFYNLYDHSSFPVIIKDSTGRGVITQVLPVGTYQLVGYNTNVNPSANVIFDDTKNLTVVAKFSSYPYSVTPFNLCIISSEEILIEDKDVKTQEIFPVLINTKSLELVFKPGKNLTINKIRGTLDGAFASINLVNGKSFEDEGDIFFDVVDPDKKVKFRISDVYSSDSFSSLYKSSMLSLTLEVSEKDSNDNIVIKTKTGEVNLSLIIEDIHKNKIPDDNITLYVDINNYEKFEEKVALTVAR</sequence>
<reference evidence="1" key="1">
    <citation type="submission" date="2019-03" db="EMBL/GenBank/DDBJ databases">
        <title>Single cell metagenomics reveals metabolic interactions within the superorganism composed of flagellate Streblomastix strix and complex community of Bacteroidetes bacteria on its surface.</title>
        <authorList>
            <person name="Treitli S.C."/>
            <person name="Kolisko M."/>
            <person name="Husnik F."/>
            <person name="Keeling P."/>
            <person name="Hampl V."/>
        </authorList>
    </citation>
    <scope>NUCLEOTIDE SEQUENCE</scope>
    <source>
        <strain evidence="1">STM</strain>
    </source>
</reference>